<dbReference type="InterPro" id="IPR008822">
    <property type="entry name" value="Endonuclease_RusA-like"/>
</dbReference>
<evidence type="ECO:0000313" key="2">
    <source>
        <dbReference type="Proteomes" id="UP000245838"/>
    </source>
</evidence>
<dbReference type="Gene3D" id="3.30.1330.70">
    <property type="entry name" value="Holliday junction resolvase RusA"/>
    <property type="match status" value="1"/>
</dbReference>
<gene>
    <name evidence="1" type="primary">rusA_5</name>
    <name evidence="1" type="ORF">SGGMMB4_03947</name>
</gene>
<protein>
    <submittedName>
        <fullName evidence="1">Crossover junction endodeoxyribonuclease RusA</fullName>
    </submittedName>
</protein>
<dbReference type="GO" id="GO:0006310">
    <property type="term" value="P:DNA recombination"/>
    <property type="evidence" value="ECO:0007669"/>
    <property type="project" value="InterPro"/>
</dbReference>
<name>A0A193QL06_SODGM</name>
<dbReference type="Proteomes" id="UP000245838">
    <property type="component" value="Chromosome sggmmb4_Chromosome"/>
</dbReference>
<dbReference type="GO" id="GO:0000287">
    <property type="term" value="F:magnesium ion binding"/>
    <property type="evidence" value="ECO:0007669"/>
    <property type="project" value="InterPro"/>
</dbReference>
<evidence type="ECO:0000313" key="1">
    <source>
        <dbReference type="EMBL" id="CRL45847.1"/>
    </source>
</evidence>
<organism evidence="1 2">
    <name type="scientific">Sodalis glossinidius (strain morsitans)</name>
    <dbReference type="NCBI Taxonomy" id="343509"/>
    <lineage>
        <taxon>Bacteria</taxon>
        <taxon>Pseudomonadati</taxon>
        <taxon>Pseudomonadota</taxon>
        <taxon>Gammaproteobacteria</taxon>
        <taxon>Enterobacterales</taxon>
        <taxon>Bruguierivoracaceae</taxon>
        <taxon>Sodalis</taxon>
    </lineage>
</organism>
<dbReference type="InterPro" id="IPR036614">
    <property type="entry name" value="RusA-like_sf"/>
</dbReference>
<accession>A0A193QL06</accession>
<dbReference type="Pfam" id="PF05866">
    <property type="entry name" value="RusA"/>
    <property type="match status" value="1"/>
</dbReference>
<dbReference type="EMBL" id="LN854557">
    <property type="protein sequence ID" value="CRL45847.1"/>
    <property type="molecule type" value="Genomic_DNA"/>
</dbReference>
<sequence>MPQPVKGDLAVSVMFCPPSRAKRDLDNYFKALFDSVINAGIWIDDSQIKKLEAEWGPVTKGGECIFLLLKHHKI</sequence>
<dbReference type="AlphaFoldDB" id="A0A193QL06"/>
<proteinExistence type="predicted"/>
<reference evidence="1 2" key="1">
    <citation type="submission" date="2015-05" db="EMBL/GenBank/DDBJ databases">
        <authorList>
            <person name="Goodhead I."/>
        </authorList>
    </citation>
    <scope>NUCLEOTIDE SEQUENCE [LARGE SCALE GENOMIC DNA]</scope>
    <source>
        <strain evidence="2">morsitans</strain>
    </source>
</reference>
<dbReference type="GO" id="GO:0006281">
    <property type="term" value="P:DNA repair"/>
    <property type="evidence" value="ECO:0007669"/>
    <property type="project" value="InterPro"/>
</dbReference>
<dbReference type="SUPFAM" id="SSF103084">
    <property type="entry name" value="Holliday junction resolvase RusA"/>
    <property type="match status" value="1"/>
</dbReference>